<proteinExistence type="predicted"/>
<evidence type="ECO:0000313" key="2">
    <source>
        <dbReference type="Proteomes" id="UP000652761"/>
    </source>
</evidence>
<evidence type="ECO:0000313" key="1">
    <source>
        <dbReference type="EMBL" id="MQM13968.1"/>
    </source>
</evidence>
<sequence>MWRKMGTEGDGWASMPARRSSAPATVLSFYSEWRPVRPSLLPLSLEFLLLWLVRDWLSLLSLVREAHPSTLFSVSCERELLYGSESRVAFLQVLEVATRPSGSLEGVREVGRYSGIRAQGSNEICNELITMVASFLTGFKCELQESVAAIAGCACYECGCWFARAAVEFIVRLRVHVGVSRRLREPTYGVSFTGAGLWSAEPVEVGVFARAKQMLVCRVALLVEHCYT</sequence>
<organism evidence="1 2">
    <name type="scientific">Colocasia esculenta</name>
    <name type="common">Wild taro</name>
    <name type="synonym">Arum esculentum</name>
    <dbReference type="NCBI Taxonomy" id="4460"/>
    <lineage>
        <taxon>Eukaryota</taxon>
        <taxon>Viridiplantae</taxon>
        <taxon>Streptophyta</taxon>
        <taxon>Embryophyta</taxon>
        <taxon>Tracheophyta</taxon>
        <taxon>Spermatophyta</taxon>
        <taxon>Magnoliopsida</taxon>
        <taxon>Liliopsida</taxon>
        <taxon>Araceae</taxon>
        <taxon>Aroideae</taxon>
        <taxon>Colocasieae</taxon>
        <taxon>Colocasia</taxon>
    </lineage>
</organism>
<protein>
    <submittedName>
        <fullName evidence="1">Uncharacterized protein</fullName>
    </submittedName>
</protein>
<comment type="caution">
    <text evidence="1">The sequence shown here is derived from an EMBL/GenBank/DDBJ whole genome shotgun (WGS) entry which is preliminary data.</text>
</comment>
<accession>A0A843X335</accession>
<dbReference type="Proteomes" id="UP000652761">
    <property type="component" value="Unassembled WGS sequence"/>
</dbReference>
<dbReference type="EMBL" id="NMUH01005904">
    <property type="protein sequence ID" value="MQM13968.1"/>
    <property type="molecule type" value="Genomic_DNA"/>
</dbReference>
<name>A0A843X335_COLES</name>
<dbReference type="AlphaFoldDB" id="A0A843X335"/>
<gene>
    <name evidence="1" type="ORF">Taro_046894</name>
</gene>
<reference evidence="1" key="1">
    <citation type="submission" date="2017-07" db="EMBL/GenBank/DDBJ databases">
        <title>Taro Niue Genome Assembly and Annotation.</title>
        <authorList>
            <person name="Atibalentja N."/>
            <person name="Keating K."/>
            <person name="Fields C.J."/>
        </authorList>
    </citation>
    <scope>NUCLEOTIDE SEQUENCE</scope>
    <source>
        <strain evidence="1">Niue_2</strain>
        <tissue evidence="1">Leaf</tissue>
    </source>
</reference>
<keyword evidence="2" id="KW-1185">Reference proteome</keyword>